<evidence type="ECO:0008006" key="5">
    <source>
        <dbReference type="Google" id="ProtNLM"/>
    </source>
</evidence>
<organism evidence="3">
    <name type="scientific">Mucor ambiguus</name>
    <dbReference type="NCBI Taxonomy" id="91626"/>
    <lineage>
        <taxon>Eukaryota</taxon>
        <taxon>Fungi</taxon>
        <taxon>Fungi incertae sedis</taxon>
        <taxon>Mucoromycota</taxon>
        <taxon>Mucoromycotina</taxon>
        <taxon>Mucoromycetes</taxon>
        <taxon>Mucorales</taxon>
        <taxon>Mucorineae</taxon>
        <taxon>Mucoraceae</taxon>
        <taxon>Mucor</taxon>
    </lineage>
</organism>
<dbReference type="EMBL" id="DF836394">
    <property type="protein sequence ID" value="GAN05921.1"/>
    <property type="molecule type" value="Genomic_DNA"/>
</dbReference>
<protein>
    <recommendedName>
        <fullName evidence="5">Protein EFR3</fullName>
    </recommendedName>
</protein>
<accession>A0A0C9M786</accession>
<dbReference type="OrthoDB" id="19232at2759"/>
<dbReference type="SUPFAM" id="SSF48371">
    <property type="entry name" value="ARM repeat"/>
    <property type="match status" value="1"/>
</dbReference>
<name>A0A0C9M786_9FUNG</name>
<feature type="compositionally biased region" description="Polar residues" evidence="2">
    <location>
        <begin position="778"/>
        <end position="787"/>
    </location>
</feature>
<feature type="region of interest" description="Disordered" evidence="2">
    <location>
        <begin position="726"/>
        <end position="747"/>
    </location>
</feature>
<reference evidence="3" key="1">
    <citation type="submission" date="2014-09" db="EMBL/GenBank/DDBJ databases">
        <title>Draft genome sequence of an oleaginous Mucoromycotina fungus Mucor ambiguus NBRC6742.</title>
        <authorList>
            <person name="Takeda I."/>
            <person name="Yamane N."/>
            <person name="Morita T."/>
            <person name="Tamano K."/>
            <person name="Machida M."/>
            <person name="Baker S."/>
            <person name="Koike H."/>
        </authorList>
    </citation>
    <scope>NUCLEOTIDE SEQUENCE</scope>
    <source>
        <strain evidence="3">NBRC 6742</strain>
    </source>
</reference>
<dbReference type="PANTHER" id="PTHR47766:SF1">
    <property type="entry name" value="PROTEIN EFR3"/>
    <property type="match status" value="1"/>
</dbReference>
<evidence type="ECO:0000256" key="1">
    <source>
        <dbReference type="ARBA" id="ARBA00010216"/>
    </source>
</evidence>
<dbReference type="Proteomes" id="UP000053815">
    <property type="component" value="Unassembled WGS sequence"/>
</dbReference>
<dbReference type="GO" id="GO:0072659">
    <property type="term" value="P:protein localization to plasma membrane"/>
    <property type="evidence" value="ECO:0007669"/>
    <property type="project" value="InterPro"/>
</dbReference>
<keyword evidence="4" id="KW-1185">Reference proteome</keyword>
<evidence type="ECO:0000313" key="4">
    <source>
        <dbReference type="Proteomes" id="UP000053815"/>
    </source>
</evidence>
<gene>
    <name evidence="3" type="ORF">MAM1_0105c05397</name>
</gene>
<dbReference type="InterPro" id="IPR049150">
    <property type="entry name" value="EFR3_HEAT-like_rpt"/>
</dbReference>
<dbReference type="Pfam" id="PF21072">
    <property type="entry name" value="EFR3"/>
    <property type="match status" value="1"/>
</dbReference>
<dbReference type="STRING" id="91626.A0A0C9M786"/>
<comment type="similarity">
    <text evidence="1">Belongs to the EFR3 family.</text>
</comment>
<feature type="region of interest" description="Disordered" evidence="2">
    <location>
        <begin position="770"/>
        <end position="792"/>
    </location>
</feature>
<evidence type="ECO:0000256" key="2">
    <source>
        <dbReference type="SAM" id="MobiDB-lite"/>
    </source>
</evidence>
<proteinExistence type="inferred from homology"/>
<dbReference type="PANTHER" id="PTHR47766">
    <property type="entry name" value="PROTEIN EFR3"/>
    <property type="match status" value="1"/>
</dbReference>
<dbReference type="InterPro" id="IPR039786">
    <property type="entry name" value="EFR3"/>
</dbReference>
<sequence>MNEKPAADILLSWQHATLVNNCYPPVKDGSTIPRSSELSYLTFYASSKPAKLTKVGSFIQKRVEKDIRKGRKSQNIVSLQIVKALIQTCHRDLNIFSKYIVKILSLLLDTRDLEIIDRSCETFIVFCSYHDGSTLGVDSSFTTDYESLLKKFAGFCNYTNEDVAFTLKMSYIGHRAVQAAVTSSALQSSNFKMQLSILFPPLIITVASKPTSTTLDTSVDIRDSALDNSKVSPEVIESIAAHTVSILFSRVTGPSVRLSLVPVFSYLDKKENWWPPQLAVKILKLVLDSLQPHYKHLLVSDLLQLLDTVSKEEETLNDKHASLIFSLDSILNANVPLVGISILEVLNSLFTLLIKSTQYHPFNVSAISESDAQEESVIDVEKTTDHANMIQHGIVHCIGGLATQNYYDNQLNDMIGYLTSKLRANTSLEQVDGMLIHDYRSIVLCCLNSVVQGSKSAISPNSSEAEIRISGTKIPLDAWNPALGLLCDKNAKTRMNFAKCLYEFLQNIPPKVSMEPTDKYPKHSLTELQDSTFVDRLIHTMLDWIMITDFNITDLRFFYSYLCLLNRKFGVDATVIIVPLIFKIQQCIQENKIALQTRQYAIESALISWFAMVAGFYNIERLSDYIQTVKSKRGTHPDDLILTESIDNTIKEPELFSISVDDAATKANTAWIDRSTIVELMSKEGNLRDETDTHGLDLEAKLFAEWGSDAFLRNDQTMHSSILIDSTDNKPKLSSPWEHAETEPSPLTMEDKRNSIRVATLKEALVAQTVADEDMDTDSTQSNSLSAHSKLPAMRSNEVNALLTELNLPSQMAPSTVSLVNPPYKST</sequence>
<dbReference type="InterPro" id="IPR016024">
    <property type="entry name" value="ARM-type_fold"/>
</dbReference>
<evidence type="ECO:0000313" key="3">
    <source>
        <dbReference type="EMBL" id="GAN05921.1"/>
    </source>
</evidence>
<dbReference type="AlphaFoldDB" id="A0A0C9M786"/>